<accession>A0ABQ6B933</accession>
<dbReference type="PANTHER" id="PTHR30483">
    <property type="entry name" value="LEUCINE-SPECIFIC-BINDING PROTEIN"/>
    <property type="match status" value="1"/>
</dbReference>
<dbReference type="InterPro" id="IPR028082">
    <property type="entry name" value="Peripla_BP_I"/>
</dbReference>
<evidence type="ECO:0000313" key="6">
    <source>
        <dbReference type="Proteomes" id="UP001156905"/>
    </source>
</evidence>
<dbReference type="PANTHER" id="PTHR30483:SF6">
    <property type="entry name" value="PERIPLASMIC BINDING PROTEIN OF ABC TRANSPORTER FOR NATURAL AMINO ACIDS"/>
    <property type="match status" value="1"/>
</dbReference>
<dbReference type="Gene3D" id="3.40.50.2300">
    <property type="match status" value="1"/>
</dbReference>
<keyword evidence="3" id="KW-0813">Transport</keyword>
<dbReference type="Proteomes" id="UP001156905">
    <property type="component" value="Unassembled WGS sequence"/>
</dbReference>
<evidence type="ECO:0000256" key="3">
    <source>
        <dbReference type="ARBA" id="ARBA00022970"/>
    </source>
</evidence>
<sequence>MLWLAARRAALTEQGLRSWYFLTADYAFGHHLERDATQVVQDFGGKVVGNVRYPLNTADFASLLLRAQSSQAQVIALASAGADTVNAIKLAGQFGIGQKNQQLAALHTFITDVHSLGLEPRRA</sequence>
<evidence type="ECO:0000256" key="1">
    <source>
        <dbReference type="ARBA" id="ARBA00010062"/>
    </source>
</evidence>
<evidence type="ECO:0000259" key="4">
    <source>
        <dbReference type="Pfam" id="PF13458"/>
    </source>
</evidence>
<protein>
    <recommendedName>
        <fullName evidence="4">Leucine-binding protein domain-containing protein</fullName>
    </recommendedName>
</protein>
<reference evidence="6" key="1">
    <citation type="journal article" date="2019" name="Int. J. Syst. Evol. Microbiol.">
        <title>The Global Catalogue of Microorganisms (GCM) 10K type strain sequencing project: providing services to taxonomists for standard genome sequencing and annotation.</title>
        <authorList>
            <consortium name="The Broad Institute Genomics Platform"/>
            <consortium name="The Broad Institute Genome Sequencing Center for Infectious Disease"/>
            <person name="Wu L."/>
            <person name="Ma J."/>
        </authorList>
    </citation>
    <scope>NUCLEOTIDE SEQUENCE [LARGE SCALE GENOMIC DNA]</scope>
    <source>
        <strain evidence="6">NBRC 102520</strain>
    </source>
</reference>
<name>A0ABQ6B933_9BRAD</name>
<keyword evidence="6" id="KW-1185">Reference proteome</keyword>
<evidence type="ECO:0000313" key="5">
    <source>
        <dbReference type="EMBL" id="GLR90288.1"/>
    </source>
</evidence>
<evidence type="ECO:0000256" key="2">
    <source>
        <dbReference type="ARBA" id="ARBA00022729"/>
    </source>
</evidence>
<gene>
    <name evidence="5" type="ORF">GCM10007857_70020</name>
</gene>
<proteinExistence type="inferred from homology"/>
<organism evidence="5 6">
    <name type="scientific">Bradyrhizobium iriomotense</name>
    <dbReference type="NCBI Taxonomy" id="441950"/>
    <lineage>
        <taxon>Bacteria</taxon>
        <taxon>Pseudomonadati</taxon>
        <taxon>Pseudomonadota</taxon>
        <taxon>Alphaproteobacteria</taxon>
        <taxon>Hyphomicrobiales</taxon>
        <taxon>Nitrobacteraceae</taxon>
        <taxon>Bradyrhizobium</taxon>
    </lineage>
</organism>
<comment type="similarity">
    <text evidence="1">Belongs to the leucine-binding protein family.</text>
</comment>
<dbReference type="EMBL" id="BSOW01000032">
    <property type="protein sequence ID" value="GLR90288.1"/>
    <property type="molecule type" value="Genomic_DNA"/>
</dbReference>
<keyword evidence="2" id="KW-0732">Signal</keyword>
<keyword evidence="3" id="KW-0029">Amino-acid transport</keyword>
<comment type="caution">
    <text evidence="5">The sequence shown here is derived from an EMBL/GenBank/DDBJ whole genome shotgun (WGS) entry which is preliminary data.</text>
</comment>
<dbReference type="InterPro" id="IPR051010">
    <property type="entry name" value="BCAA_transport"/>
</dbReference>
<dbReference type="Pfam" id="PF13458">
    <property type="entry name" value="Peripla_BP_6"/>
    <property type="match status" value="1"/>
</dbReference>
<dbReference type="SUPFAM" id="SSF53822">
    <property type="entry name" value="Periplasmic binding protein-like I"/>
    <property type="match status" value="1"/>
</dbReference>
<dbReference type="InterPro" id="IPR028081">
    <property type="entry name" value="Leu-bd"/>
</dbReference>
<feature type="domain" description="Leucine-binding protein" evidence="4">
    <location>
        <begin position="8"/>
        <end position="119"/>
    </location>
</feature>